<evidence type="ECO:0000313" key="1">
    <source>
        <dbReference type="EMBL" id="GCC51843.1"/>
    </source>
</evidence>
<name>A0A401UAA7_9BACT</name>
<dbReference type="EMBL" id="BHXQ01000003">
    <property type="protein sequence ID" value="GCC51843.1"/>
    <property type="molecule type" value="Genomic_DNA"/>
</dbReference>
<reference evidence="1 2" key="1">
    <citation type="submission" date="2018-11" db="EMBL/GenBank/DDBJ databases">
        <title>Chryseotalea sanarue gen. nov., sp., nov., a member of the family Cytophagaceae, isolated from a brackish lake in Hamamatsu Japan.</title>
        <authorList>
            <person name="Maejima Y."/>
            <person name="Iino T."/>
            <person name="Muraguchi Y."/>
            <person name="Fukuda K."/>
            <person name="Ohkuma M."/>
            <person name="Moriuchi R."/>
            <person name="Dohra H."/>
            <person name="Kimbara K."/>
            <person name="Shintani M."/>
        </authorList>
    </citation>
    <scope>NUCLEOTIDE SEQUENCE [LARGE SCALE GENOMIC DNA]</scope>
    <source>
        <strain evidence="1 2">Ys</strain>
    </source>
</reference>
<evidence type="ECO:0000313" key="2">
    <source>
        <dbReference type="Proteomes" id="UP000288227"/>
    </source>
</evidence>
<gene>
    <name evidence="1" type="ORF">SanaruYs_20720</name>
</gene>
<keyword evidence="2" id="KW-1185">Reference proteome</keyword>
<sequence length="297" mass="34462">MFPETPTIEFESLEFVEFGGFSDPDSLILKIRFKDGDGDLGIGTIVTPGGDFITNVDDPFHDTNFYLSEGGELEKEVGTVTFYTDTLQNGRAEFVPLQVISRRNNNGKLITYRNYANYTKLPTFDNTRIECFDFTVRDLFIFIGNLNQGNQNDQYDLRNYYGFSGDAQIVDERYPIKDTIVDAFRNQFLHLKDTFYFQINPNHYNIEVDFFVKEFANGNDNDFREYNWREEFCTTYDGRFPQLSDSSTPLDGILTYNMTSTGFKTIFGVKRIKLKVSIKDRKLNKSNEIFTNEILLN</sequence>
<accession>A0A401UAA7</accession>
<protein>
    <submittedName>
        <fullName evidence="1">Uncharacterized protein</fullName>
    </submittedName>
</protein>
<proteinExistence type="predicted"/>
<dbReference type="Proteomes" id="UP000288227">
    <property type="component" value="Unassembled WGS sequence"/>
</dbReference>
<comment type="caution">
    <text evidence="1">The sequence shown here is derived from an EMBL/GenBank/DDBJ whole genome shotgun (WGS) entry which is preliminary data.</text>
</comment>
<organism evidence="1 2">
    <name type="scientific">Chryseotalea sanaruensis</name>
    <dbReference type="NCBI Taxonomy" id="2482724"/>
    <lineage>
        <taxon>Bacteria</taxon>
        <taxon>Pseudomonadati</taxon>
        <taxon>Bacteroidota</taxon>
        <taxon>Cytophagia</taxon>
        <taxon>Cytophagales</taxon>
        <taxon>Chryseotaleaceae</taxon>
        <taxon>Chryseotalea</taxon>
    </lineage>
</organism>
<dbReference type="AlphaFoldDB" id="A0A401UAA7"/>